<dbReference type="RefSeq" id="WP_188625720.1">
    <property type="nucleotide sequence ID" value="NZ_BMIL01000003.1"/>
</dbReference>
<sequence>MNVINFRKIILAVALLATVYSCNKGDSKQYQGTALDPQSNAATLDTTKYNAEYLPYDAVKVNGKFPLQSSYKEFLAAFGKPDSLVQYKDDECAFFEEPYEYIHFKGNMFYLVKDSAIFQKVNFQSSPDFELTAPALTLKKNTTLAEVEKLFPNAVRNIRTTEHAEGRAMRWVSLGASKTIADDFWILEFDGEKLVSVELYSPC</sequence>
<accession>A0A916U2H2</accession>
<name>A0A916U2H2_9SPHI</name>
<evidence type="ECO:0000313" key="1">
    <source>
        <dbReference type="EMBL" id="GGC58009.1"/>
    </source>
</evidence>
<reference evidence="1" key="1">
    <citation type="journal article" date="2014" name="Int. J. Syst. Evol. Microbiol.">
        <title>Complete genome sequence of Corynebacterium casei LMG S-19264T (=DSM 44701T), isolated from a smear-ripened cheese.</title>
        <authorList>
            <consortium name="US DOE Joint Genome Institute (JGI-PGF)"/>
            <person name="Walter F."/>
            <person name="Albersmeier A."/>
            <person name="Kalinowski J."/>
            <person name="Ruckert C."/>
        </authorList>
    </citation>
    <scope>NUCLEOTIDE SEQUENCE</scope>
    <source>
        <strain evidence="1">CGMCC 1.15343</strain>
    </source>
</reference>
<protein>
    <submittedName>
        <fullName evidence="1">Uncharacterized protein</fullName>
    </submittedName>
</protein>
<evidence type="ECO:0000313" key="2">
    <source>
        <dbReference type="Proteomes" id="UP000651668"/>
    </source>
</evidence>
<keyword evidence="2" id="KW-1185">Reference proteome</keyword>
<dbReference type="PROSITE" id="PS51257">
    <property type="entry name" value="PROKAR_LIPOPROTEIN"/>
    <property type="match status" value="1"/>
</dbReference>
<dbReference type="AlphaFoldDB" id="A0A916U2H2"/>
<dbReference type="EMBL" id="BMIL01000003">
    <property type="protein sequence ID" value="GGC58009.1"/>
    <property type="molecule type" value="Genomic_DNA"/>
</dbReference>
<comment type="caution">
    <text evidence="1">The sequence shown here is derived from an EMBL/GenBank/DDBJ whole genome shotgun (WGS) entry which is preliminary data.</text>
</comment>
<gene>
    <name evidence="1" type="ORF">GCM10011387_09630</name>
</gene>
<reference evidence="1" key="2">
    <citation type="submission" date="2020-09" db="EMBL/GenBank/DDBJ databases">
        <authorList>
            <person name="Sun Q."/>
            <person name="Zhou Y."/>
        </authorList>
    </citation>
    <scope>NUCLEOTIDE SEQUENCE</scope>
    <source>
        <strain evidence="1">CGMCC 1.15343</strain>
    </source>
</reference>
<proteinExistence type="predicted"/>
<dbReference type="Proteomes" id="UP000651668">
    <property type="component" value="Unassembled WGS sequence"/>
</dbReference>
<organism evidence="1 2">
    <name type="scientific">Pedobacter quisquiliarum</name>
    <dbReference type="NCBI Taxonomy" id="1834438"/>
    <lineage>
        <taxon>Bacteria</taxon>
        <taxon>Pseudomonadati</taxon>
        <taxon>Bacteroidota</taxon>
        <taxon>Sphingobacteriia</taxon>
        <taxon>Sphingobacteriales</taxon>
        <taxon>Sphingobacteriaceae</taxon>
        <taxon>Pedobacter</taxon>
    </lineage>
</organism>